<dbReference type="Proteomes" id="UP001165586">
    <property type="component" value="Unassembled WGS sequence"/>
</dbReference>
<evidence type="ECO:0000256" key="2">
    <source>
        <dbReference type="SAM" id="Phobius"/>
    </source>
</evidence>
<keyword evidence="2" id="KW-0472">Membrane</keyword>
<organism evidence="3 4">
    <name type="scientific">Herbiconiux daphne</name>
    <dbReference type="NCBI Taxonomy" id="2970914"/>
    <lineage>
        <taxon>Bacteria</taxon>
        <taxon>Bacillati</taxon>
        <taxon>Actinomycetota</taxon>
        <taxon>Actinomycetes</taxon>
        <taxon>Micrococcales</taxon>
        <taxon>Microbacteriaceae</taxon>
        <taxon>Herbiconiux</taxon>
    </lineage>
</organism>
<sequence>MAWWAWLIIWTVLVLGLFAMLALLGYRLFGKVRATLRELEKLTDQVAQLTENAEELAVDHPDRAIELGYEEVARRRELHNQRRAELKQARREARIRRGKLLIKPETIPTLRKWTNAR</sequence>
<evidence type="ECO:0000313" key="3">
    <source>
        <dbReference type="EMBL" id="MCS5733362.1"/>
    </source>
</evidence>
<keyword evidence="2" id="KW-0812">Transmembrane</keyword>
<keyword evidence="4" id="KW-1185">Reference proteome</keyword>
<keyword evidence="2" id="KW-1133">Transmembrane helix</keyword>
<keyword evidence="1" id="KW-0175">Coiled coil</keyword>
<evidence type="ECO:0000256" key="1">
    <source>
        <dbReference type="SAM" id="Coils"/>
    </source>
</evidence>
<gene>
    <name evidence="3" type="ORF">N1032_06385</name>
</gene>
<accession>A0ABT2H091</accession>
<dbReference type="RefSeq" id="WP_259538182.1">
    <property type="nucleotide sequence ID" value="NZ_JANLCJ010000002.1"/>
</dbReference>
<comment type="caution">
    <text evidence="3">The sequence shown here is derived from an EMBL/GenBank/DDBJ whole genome shotgun (WGS) entry which is preliminary data.</text>
</comment>
<name>A0ABT2H091_9MICO</name>
<reference evidence="3" key="1">
    <citation type="submission" date="2022-08" db="EMBL/GenBank/DDBJ databases">
        <authorList>
            <person name="Deng Y."/>
            <person name="Han X.-F."/>
            <person name="Zhang Y.-Q."/>
        </authorList>
    </citation>
    <scope>NUCLEOTIDE SEQUENCE</scope>
    <source>
        <strain evidence="3">CPCC 203386</strain>
    </source>
</reference>
<protein>
    <recommendedName>
        <fullName evidence="5">DUF2746 domain-containing protein</fullName>
    </recommendedName>
</protein>
<feature type="coiled-coil region" evidence="1">
    <location>
        <begin position="32"/>
        <end position="96"/>
    </location>
</feature>
<feature type="transmembrane region" description="Helical" evidence="2">
    <location>
        <begin position="6"/>
        <end position="29"/>
    </location>
</feature>
<evidence type="ECO:0000313" key="4">
    <source>
        <dbReference type="Proteomes" id="UP001165586"/>
    </source>
</evidence>
<proteinExistence type="predicted"/>
<evidence type="ECO:0008006" key="5">
    <source>
        <dbReference type="Google" id="ProtNLM"/>
    </source>
</evidence>
<dbReference type="EMBL" id="JANLCJ010000002">
    <property type="protein sequence ID" value="MCS5733362.1"/>
    <property type="molecule type" value="Genomic_DNA"/>
</dbReference>